<gene>
    <name evidence="1" type="ORF">Hfx1149_15710</name>
</gene>
<dbReference type="AlphaFoldDB" id="A0A643JTA9"/>
<dbReference type="InterPro" id="IPR055811">
    <property type="entry name" value="DUF7387"/>
</dbReference>
<evidence type="ECO:0000313" key="1">
    <source>
        <dbReference type="EMBL" id="KAB1185493.1"/>
    </source>
</evidence>
<protein>
    <submittedName>
        <fullName evidence="1">Uncharacterized protein</fullName>
    </submittedName>
</protein>
<comment type="caution">
    <text evidence="1">The sequence shown here is derived from an EMBL/GenBank/DDBJ whole genome shotgun (WGS) entry which is preliminary data.</text>
</comment>
<name>A0A643JTA9_9EURY</name>
<reference evidence="1" key="1">
    <citation type="submission" date="2019-09" db="EMBL/GenBank/DDBJ databases">
        <title>Genomic analysis of Haloferax sp. CBA1149.</title>
        <authorList>
            <person name="Roh S.W."/>
        </authorList>
    </citation>
    <scope>NUCLEOTIDE SEQUENCE</scope>
    <source>
        <strain evidence="1">CBA1149</strain>
    </source>
</reference>
<dbReference type="EMBL" id="VZUS01000004">
    <property type="protein sequence ID" value="KAB1185493.1"/>
    <property type="molecule type" value="Genomic_DNA"/>
</dbReference>
<sequence length="77" mass="8488">MVWPLGGSDCCTCDRLTTCSVGTHVNYNASVEFIHVDHRRVAAKDIETGVASFGHDRAETLRMPAGELDVYHRKGEP</sequence>
<accession>A0A643JTA9</accession>
<proteinExistence type="predicted"/>
<organism evidence="1">
    <name type="scientific">Haloferax sp. CBA1149</name>
    <dbReference type="NCBI Taxonomy" id="2650753"/>
    <lineage>
        <taxon>Archaea</taxon>
        <taxon>Methanobacteriati</taxon>
        <taxon>Methanobacteriota</taxon>
        <taxon>Stenosarchaea group</taxon>
        <taxon>Halobacteria</taxon>
        <taxon>Halobacteriales</taxon>
        <taxon>Haloferacaceae</taxon>
        <taxon>Haloferax</taxon>
    </lineage>
</organism>
<dbReference type="Pfam" id="PF24113">
    <property type="entry name" value="DUF7387"/>
    <property type="match status" value="1"/>
</dbReference>